<evidence type="ECO:0000256" key="6">
    <source>
        <dbReference type="ARBA" id="ARBA00023157"/>
    </source>
</evidence>
<dbReference type="PANTHER" id="PTHR24252">
    <property type="entry name" value="ACROSIN-RELATED"/>
    <property type="match status" value="1"/>
</dbReference>
<dbReference type="AlphaFoldDB" id="A0A8J2WMU8"/>
<gene>
    <name evidence="11" type="ORF">DGAL_LOCUS12550</name>
</gene>
<evidence type="ECO:0000256" key="8">
    <source>
        <dbReference type="RuleBase" id="RU363034"/>
    </source>
</evidence>
<dbReference type="GO" id="GO:0004252">
    <property type="term" value="F:serine-type endopeptidase activity"/>
    <property type="evidence" value="ECO:0007669"/>
    <property type="project" value="InterPro"/>
</dbReference>
<dbReference type="Gene3D" id="2.40.10.10">
    <property type="entry name" value="Trypsin-like serine proteases"/>
    <property type="match status" value="1"/>
</dbReference>
<dbReference type="PANTHER" id="PTHR24252:SF17">
    <property type="entry name" value="SUPPRESSOR OF TUMORIGENICITY 14 PROTEIN HOMOLOG-RELATED"/>
    <property type="match status" value="1"/>
</dbReference>
<dbReference type="PROSITE" id="PS00135">
    <property type="entry name" value="TRYPSIN_SER"/>
    <property type="match status" value="1"/>
</dbReference>
<evidence type="ECO:0000256" key="9">
    <source>
        <dbReference type="SAM" id="SignalP"/>
    </source>
</evidence>
<keyword evidence="2" id="KW-0356">Hemostasis</keyword>
<dbReference type="CDD" id="cd00190">
    <property type="entry name" value="Tryp_SPc"/>
    <property type="match status" value="1"/>
</dbReference>
<keyword evidence="6 7" id="KW-1015">Disulfide bond</keyword>
<dbReference type="InterPro" id="IPR009003">
    <property type="entry name" value="Peptidase_S1_PA"/>
</dbReference>
<organism evidence="11 12">
    <name type="scientific">Daphnia galeata</name>
    <dbReference type="NCBI Taxonomy" id="27404"/>
    <lineage>
        <taxon>Eukaryota</taxon>
        <taxon>Metazoa</taxon>
        <taxon>Ecdysozoa</taxon>
        <taxon>Arthropoda</taxon>
        <taxon>Crustacea</taxon>
        <taxon>Branchiopoda</taxon>
        <taxon>Diplostraca</taxon>
        <taxon>Cladocera</taxon>
        <taxon>Anomopoda</taxon>
        <taxon>Daphniidae</taxon>
        <taxon>Daphnia</taxon>
    </lineage>
</organism>
<dbReference type="PROSITE" id="PS50068">
    <property type="entry name" value="LDLRA_2"/>
    <property type="match status" value="1"/>
</dbReference>
<comment type="caution">
    <text evidence="11">The sequence shown here is derived from an EMBL/GenBank/DDBJ whole genome shotgun (WGS) entry which is preliminary data.</text>
</comment>
<accession>A0A8J2WMU8</accession>
<dbReference type="InterPro" id="IPR043504">
    <property type="entry name" value="Peptidase_S1_PA_chymotrypsin"/>
</dbReference>
<name>A0A8J2WMU8_9CRUS</name>
<dbReference type="SUPFAM" id="SSF57414">
    <property type="entry name" value="Hairpin loop containing domain-like"/>
    <property type="match status" value="1"/>
</dbReference>
<dbReference type="InterPro" id="IPR033116">
    <property type="entry name" value="TRYPSIN_SER"/>
</dbReference>
<evidence type="ECO:0000256" key="7">
    <source>
        <dbReference type="PROSITE-ProRule" id="PRU00124"/>
    </source>
</evidence>
<dbReference type="InterPro" id="IPR001314">
    <property type="entry name" value="Peptidase_S1A"/>
</dbReference>
<evidence type="ECO:0000256" key="3">
    <source>
        <dbReference type="ARBA" id="ARBA00022737"/>
    </source>
</evidence>
<comment type="caution">
    <text evidence="7">Lacks conserved residue(s) required for the propagation of feature annotation.</text>
</comment>
<dbReference type="InterPro" id="IPR018114">
    <property type="entry name" value="TRYPSIN_HIS"/>
</dbReference>
<dbReference type="EMBL" id="CAKKLH010000290">
    <property type="protein sequence ID" value="CAH0109088.1"/>
    <property type="molecule type" value="Genomic_DNA"/>
</dbReference>
<keyword evidence="3" id="KW-0677">Repeat</keyword>
<feature type="signal peptide" evidence="9">
    <location>
        <begin position="1"/>
        <end position="22"/>
    </location>
</feature>
<dbReference type="OrthoDB" id="5979691at2759"/>
<dbReference type="InterPro" id="IPR003609">
    <property type="entry name" value="Pan_app"/>
</dbReference>
<feature type="domain" description="Peptidase S1" evidence="10">
    <location>
        <begin position="259"/>
        <end position="506"/>
    </location>
</feature>
<evidence type="ECO:0000313" key="11">
    <source>
        <dbReference type="EMBL" id="CAH0109088.1"/>
    </source>
</evidence>
<feature type="chain" id="PRO_5035263783" description="Peptidase S1 domain-containing protein" evidence="9">
    <location>
        <begin position="23"/>
        <end position="508"/>
    </location>
</feature>
<dbReference type="GO" id="GO:0007599">
    <property type="term" value="P:hemostasis"/>
    <property type="evidence" value="ECO:0007669"/>
    <property type="project" value="UniProtKB-KW"/>
</dbReference>
<dbReference type="FunFam" id="2.40.10.10:FF:000003">
    <property type="entry name" value="Transmembrane serine protease 3"/>
    <property type="match status" value="1"/>
</dbReference>
<dbReference type="PROSITE" id="PS00134">
    <property type="entry name" value="TRYPSIN_HIS"/>
    <property type="match status" value="1"/>
</dbReference>
<dbReference type="CDD" id="cd01099">
    <property type="entry name" value="PAN_AP_HGF"/>
    <property type="match status" value="1"/>
</dbReference>
<proteinExistence type="predicted"/>
<dbReference type="SUPFAM" id="SSF50494">
    <property type="entry name" value="Trypsin-like serine proteases"/>
    <property type="match status" value="1"/>
</dbReference>
<dbReference type="SUPFAM" id="SSF57424">
    <property type="entry name" value="LDL receptor-like module"/>
    <property type="match status" value="1"/>
</dbReference>
<dbReference type="GO" id="GO:0006508">
    <property type="term" value="P:proteolysis"/>
    <property type="evidence" value="ECO:0007669"/>
    <property type="project" value="UniProtKB-KW"/>
</dbReference>
<dbReference type="InterPro" id="IPR002172">
    <property type="entry name" value="LDrepeatLR_classA_rpt"/>
</dbReference>
<dbReference type="InterPro" id="IPR036055">
    <property type="entry name" value="LDL_receptor-like_sf"/>
</dbReference>
<dbReference type="SMART" id="SM00020">
    <property type="entry name" value="Tryp_SPc"/>
    <property type="match status" value="1"/>
</dbReference>
<evidence type="ECO:0000256" key="1">
    <source>
        <dbReference type="ARBA" id="ARBA00022670"/>
    </source>
</evidence>
<keyword evidence="12" id="KW-1185">Reference proteome</keyword>
<keyword evidence="1 8" id="KW-0645">Protease</keyword>
<keyword evidence="5 8" id="KW-0720">Serine protease</keyword>
<evidence type="ECO:0000259" key="10">
    <source>
        <dbReference type="PROSITE" id="PS50240"/>
    </source>
</evidence>
<evidence type="ECO:0000256" key="4">
    <source>
        <dbReference type="ARBA" id="ARBA00022801"/>
    </source>
</evidence>
<evidence type="ECO:0000256" key="2">
    <source>
        <dbReference type="ARBA" id="ARBA00022696"/>
    </source>
</evidence>
<keyword evidence="4 8" id="KW-0378">Hydrolase</keyword>
<dbReference type="Gene3D" id="3.50.4.10">
    <property type="entry name" value="Hepatocyte Growth Factor"/>
    <property type="match status" value="1"/>
</dbReference>
<feature type="disulfide bond" evidence="7">
    <location>
        <begin position="63"/>
        <end position="78"/>
    </location>
</feature>
<dbReference type="Gene3D" id="4.10.400.10">
    <property type="entry name" value="Low-density Lipoprotein Receptor"/>
    <property type="match status" value="1"/>
</dbReference>
<dbReference type="Pfam" id="PF00024">
    <property type="entry name" value="PAN_1"/>
    <property type="match status" value="1"/>
</dbReference>
<dbReference type="PRINTS" id="PR00722">
    <property type="entry name" value="CHYMOTRYPSIN"/>
</dbReference>
<evidence type="ECO:0000256" key="5">
    <source>
        <dbReference type="ARBA" id="ARBA00022825"/>
    </source>
</evidence>
<sequence>MYSVTVCSLVHLVTFFILSVHSVPLNNQKQDGAGSSPCAFPSLICNEPSTTTTIRCLKTAEICDGVQNCGSGQDEVNCGMMINAILERKDYVIDGKLISSREIGQDTLIEDVSQESCAKFCSEMDSFKCVGFQHNLQSNQCRLLDAKFIARSSKPSVRSFWITFQRNSENSTVIPEIPITRPIGDALVNTENEGREFDGFEGGFDAIIVEVDWDSPALSERTKRKAGFSSDYMRSSATCGKRNVNFEAPRPSSSRLGRVVNGVDAPVGAIPWQASIKLKDGGSLRQWCGGAIISERLVLTAAHCIDHLRKTEFVVVVGGHDTSVSNAKEQIFPVENFMIHSKFKSTKGGFDIALVKLATVNGKGIVFGDVAQPICLPSSDNDYKPGTWCSVSGWGMQKPASEESVSNVLKVASVPLISSETCNKKEVYGNQLNSNTFPDGMLCAGYLEGGTDACRGDSGGPLACSVNGQFQLLGLVSWGDGCADKNKPGVYTKTLYYLNWIQDSTRKL</sequence>
<keyword evidence="9" id="KW-0732">Signal</keyword>
<evidence type="ECO:0000313" key="12">
    <source>
        <dbReference type="Proteomes" id="UP000789390"/>
    </source>
</evidence>
<dbReference type="Pfam" id="PF00089">
    <property type="entry name" value="Trypsin"/>
    <property type="match status" value="1"/>
</dbReference>
<reference evidence="11" key="1">
    <citation type="submission" date="2021-11" db="EMBL/GenBank/DDBJ databases">
        <authorList>
            <person name="Schell T."/>
        </authorList>
    </citation>
    <scope>NUCLEOTIDE SEQUENCE</scope>
    <source>
        <strain evidence="11">M5</strain>
    </source>
</reference>
<protein>
    <recommendedName>
        <fullName evidence="10">Peptidase S1 domain-containing protein</fullName>
    </recommendedName>
</protein>
<dbReference type="Proteomes" id="UP000789390">
    <property type="component" value="Unassembled WGS sequence"/>
</dbReference>
<dbReference type="InterPro" id="IPR001254">
    <property type="entry name" value="Trypsin_dom"/>
</dbReference>
<dbReference type="PROSITE" id="PS50240">
    <property type="entry name" value="TRYPSIN_DOM"/>
    <property type="match status" value="1"/>
</dbReference>